<feature type="region of interest" description="Disordered" evidence="1">
    <location>
        <begin position="1"/>
        <end position="56"/>
    </location>
</feature>
<feature type="compositionally biased region" description="Basic and acidic residues" evidence="1">
    <location>
        <begin position="43"/>
        <end position="55"/>
    </location>
</feature>
<dbReference type="Proteomes" id="UP000602087">
    <property type="component" value="Unassembled WGS sequence"/>
</dbReference>
<dbReference type="EMBL" id="JAEINH010000014">
    <property type="protein sequence ID" value="MBI9116034.1"/>
    <property type="molecule type" value="Genomic_DNA"/>
</dbReference>
<feature type="compositionally biased region" description="Low complexity" evidence="1">
    <location>
        <begin position="1"/>
        <end position="17"/>
    </location>
</feature>
<reference evidence="2" key="1">
    <citation type="submission" date="2020-12" db="EMBL/GenBank/DDBJ databases">
        <title>Sanguibacter suaedae sp. nov., isolated from Suaeda aralocaspica.</title>
        <authorList>
            <person name="Ma Q."/>
        </authorList>
    </citation>
    <scope>NUCLEOTIDE SEQUENCE</scope>
    <source>
        <strain evidence="2">YZGR15</strain>
    </source>
</reference>
<feature type="compositionally biased region" description="Basic and acidic residues" evidence="1">
    <location>
        <begin position="18"/>
        <end position="28"/>
    </location>
</feature>
<proteinExistence type="predicted"/>
<keyword evidence="3" id="KW-1185">Reference proteome</keyword>
<gene>
    <name evidence="2" type="ORF">JAV76_13525</name>
</gene>
<evidence type="ECO:0000313" key="3">
    <source>
        <dbReference type="Proteomes" id="UP000602087"/>
    </source>
</evidence>
<dbReference type="Pfam" id="PF20060">
    <property type="entry name" value="DUF6459"/>
    <property type="match status" value="1"/>
</dbReference>
<comment type="caution">
    <text evidence="2">The sequence shown here is derived from an EMBL/GenBank/DDBJ whole genome shotgun (WGS) entry which is preliminary data.</text>
</comment>
<protein>
    <submittedName>
        <fullName evidence="2">Energy transducer TonB</fullName>
    </submittedName>
</protein>
<organism evidence="2 3">
    <name type="scientific">Sanguibacter suaedae</name>
    <dbReference type="NCBI Taxonomy" id="2795737"/>
    <lineage>
        <taxon>Bacteria</taxon>
        <taxon>Bacillati</taxon>
        <taxon>Actinomycetota</taxon>
        <taxon>Actinomycetes</taxon>
        <taxon>Micrococcales</taxon>
        <taxon>Sanguibacteraceae</taxon>
        <taxon>Sanguibacter</taxon>
    </lineage>
</organism>
<sequence>MTARTTPPTRRPSVTRTVVREPVAREPRTGPLEFTHTTSSSRELPDETVERHGDPLGDPTQLCAAVAHAAMEAVRGLRPLGQLARFVTPEIFDALHVRAQIRESARRRSGVAPRTQARSRVLHARAVRLTARVAEATVVVDDVDRVRAAAARVEEHRGRWRVVVLEIG</sequence>
<evidence type="ECO:0000313" key="2">
    <source>
        <dbReference type="EMBL" id="MBI9116034.1"/>
    </source>
</evidence>
<dbReference type="AlphaFoldDB" id="A0A934IFI1"/>
<accession>A0A934IFI1</accession>
<dbReference type="RefSeq" id="WP_198734602.1">
    <property type="nucleotide sequence ID" value="NZ_JAEINH010000014.1"/>
</dbReference>
<dbReference type="InterPro" id="IPR045596">
    <property type="entry name" value="DUF6459"/>
</dbReference>
<name>A0A934IFI1_9MICO</name>
<evidence type="ECO:0000256" key="1">
    <source>
        <dbReference type="SAM" id="MobiDB-lite"/>
    </source>
</evidence>